<dbReference type="Proteomes" id="UP000245055">
    <property type="component" value="Unassembled WGS sequence"/>
</dbReference>
<comment type="pathway">
    <text evidence="1">Lipid metabolism; fatty acid biosynthesis.</text>
</comment>
<dbReference type="InterPro" id="IPR016039">
    <property type="entry name" value="Thiolase-like"/>
</dbReference>
<evidence type="ECO:0000313" key="7">
    <source>
        <dbReference type="EMBL" id="RJL70401.1"/>
    </source>
</evidence>
<dbReference type="FunFam" id="3.40.47.10:FF:000018">
    <property type="entry name" value="3-oxoacyl-[acyl-carrier-protein] synthase 2"/>
    <property type="match status" value="1"/>
</dbReference>
<feature type="domain" description="Ketosynthase family 3 (KS3)" evidence="5">
    <location>
        <begin position="1"/>
        <end position="406"/>
    </location>
</feature>
<dbReference type="GO" id="GO:0006633">
    <property type="term" value="P:fatty acid biosynthetic process"/>
    <property type="evidence" value="ECO:0007669"/>
    <property type="project" value="InterPro"/>
</dbReference>
<dbReference type="AlphaFoldDB" id="A0AAP2D483"/>
<comment type="similarity">
    <text evidence="2 4">Belongs to the thiolase-like superfamily. Beta-ketoacyl-ACP synthases family.</text>
</comment>
<reference evidence="6 8" key="1">
    <citation type="submission" date="2018-05" db="EMBL/GenBank/DDBJ databases">
        <title>Genomic diversity of pathogens causing Blackleg of Potato in Pakistan.</title>
        <authorList>
            <person name="Sarfraz S."/>
            <person name="Riaz K."/>
            <person name="Oulghazi S."/>
            <person name="Cigna J."/>
            <person name="Sahi S.T."/>
            <person name="Khan S.H."/>
            <person name="Hameed A."/>
            <person name="Faure D."/>
        </authorList>
    </citation>
    <scope>NUCLEOTIDE SEQUENCE [LARGE SCALE GENOMIC DNA]</scope>
    <source>
        <strain evidence="6 8">SS70</strain>
    </source>
</reference>
<evidence type="ECO:0000256" key="2">
    <source>
        <dbReference type="ARBA" id="ARBA00008467"/>
    </source>
</evidence>
<reference evidence="7 9" key="2">
    <citation type="submission" date="2018-09" db="EMBL/GenBank/DDBJ databases">
        <title>Phylogenetic diversity of Pectobacterium and Dickeya strains causing blackleg disease of potato in Morocco.</title>
        <authorList>
            <person name="Oulghazi S."/>
            <person name="Moumni M."/>
            <person name="Faure D."/>
        </authorList>
    </citation>
    <scope>NUCLEOTIDE SEQUENCE [LARGE SCALE GENOMIC DNA]</scope>
    <source>
        <strain evidence="7 9">S4.16.03.LID</strain>
    </source>
</reference>
<evidence type="ECO:0000313" key="6">
    <source>
        <dbReference type="EMBL" id="PWD71671.1"/>
    </source>
</evidence>
<dbReference type="Pfam" id="PF00109">
    <property type="entry name" value="ketoacyl-synt"/>
    <property type="match status" value="1"/>
</dbReference>
<keyword evidence="3 4" id="KW-0808">Transferase</keyword>
<dbReference type="CDD" id="cd00834">
    <property type="entry name" value="KAS_I_II"/>
    <property type="match status" value="1"/>
</dbReference>
<dbReference type="PANTHER" id="PTHR11712">
    <property type="entry name" value="POLYKETIDE SYNTHASE-RELATED"/>
    <property type="match status" value="1"/>
</dbReference>
<gene>
    <name evidence="7" type="ORF">D5077_13775</name>
    <name evidence="6" type="ORF">DF213_14665</name>
</gene>
<dbReference type="NCBIfam" id="NF006587">
    <property type="entry name" value="PRK09116.1"/>
    <property type="match status" value="1"/>
</dbReference>
<dbReference type="InterPro" id="IPR018201">
    <property type="entry name" value="Ketoacyl_synth_AS"/>
</dbReference>
<dbReference type="Gene3D" id="3.40.47.10">
    <property type="match status" value="2"/>
</dbReference>
<evidence type="ECO:0000259" key="5">
    <source>
        <dbReference type="PROSITE" id="PS52004"/>
    </source>
</evidence>
<dbReference type="GO" id="GO:0005829">
    <property type="term" value="C:cytosol"/>
    <property type="evidence" value="ECO:0007669"/>
    <property type="project" value="TreeGrafter"/>
</dbReference>
<keyword evidence="9" id="KW-1185">Reference proteome</keyword>
<dbReference type="Proteomes" id="UP000266633">
    <property type="component" value="Unassembled WGS sequence"/>
</dbReference>
<dbReference type="SMART" id="SM00825">
    <property type="entry name" value="PKS_KS"/>
    <property type="match status" value="1"/>
</dbReference>
<evidence type="ECO:0000256" key="1">
    <source>
        <dbReference type="ARBA" id="ARBA00005194"/>
    </source>
</evidence>
<dbReference type="PROSITE" id="PS52004">
    <property type="entry name" value="KS3_2"/>
    <property type="match status" value="1"/>
</dbReference>
<dbReference type="GeneID" id="49324284"/>
<dbReference type="PROSITE" id="PS00606">
    <property type="entry name" value="KS3_1"/>
    <property type="match status" value="1"/>
</dbReference>
<organism evidence="6 8">
    <name type="scientific">Dickeya dianthicola</name>
    <dbReference type="NCBI Taxonomy" id="204039"/>
    <lineage>
        <taxon>Bacteria</taxon>
        <taxon>Pseudomonadati</taxon>
        <taxon>Pseudomonadota</taxon>
        <taxon>Gammaproteobacteria</taxon>
        <taxon>Enterobacterales</taxon>
        <taxon>Pectobacteriaceae</taxon>
        <taxon>Dickeya</taxon>
    </lineage>
</organism>
<proteinExistence type="inferred from homology"/>
<evidence type="ECO:0000256" key="3">
    <source>
        <dbReference type="ARBA" id="ARBA00022679"/>
    </source>
</evidence>
<comment type="caution">
    <text evidence="6">The sequence shown here is derived from an EMBL/GenBank/DDBJ whole genome shotgun (WGS) entry which is preliminary data.</text>
</comment>
<evidence type="ECO:0000313" key="9">
    <source>
        <dbReference type="Proteomes" id="UP000266633"/>
    </source>
</evidence>
<dbReference type="GO" id="GO:0004315">
    <property type="term" value="F:3-oxoacyl-[acyl-carrier-protein] synthase activity"/>
    <property type="evidence" value="ECO:0007669"/>
    <property type="project" value="InterPro"/>
</dbReference>
<name>A0AAP2D483_9GAMM</name>
<dbReference type="EMBL" id="QZDO01000047">
    <property type="protein sequence ID" value="RJL70401.1"/>
    <property type="molecule type" value="Genomic_DNA"/>
</dbReference>
<accession>A0AAP2D483</accession>
<evidence type="ECO:0000313" key="8">
    <source>
        <dbReference type="Proteomes" id="UP000245055"/>
    </source>
</evidence>
<protein>
    <submittedName>
        <fullName evidence="6">Beta-ketoacyl-ACP synthase</fullName>
    </submittedName>
</protein>
<dbReference type="InterPro" id="IPR000794">
    <property type="entry name" value="Beta-ketoacyl_synthase"/>
</dbReference>
<dbReference type="RefSeq" id="WP_024107913.1">
    <property type="nucleotide sequence ID" value="NZ_CP031560.1"/>
</dbReference>
<dbReference type="InterPro" id="IPR014031">
    <property type="entry name" value="Ketoacyl_synth_C"/>
</dbReference>
<dbReference type="Pfam" id="PF02801">
    <property type="entry name" value="Ketoacyl-synt_C"/>
    <property type="match status" value="1"/>
</dbReference>
<dbReference type="InterPro" id="IPR020841">
    <property type="entry name" value="PKS_Beta-ketoAc_synthase_dom"/>
</dbReference>
<dbReference type="PANTHER" id="PTHR11712:SF325">
    <property type="entry name" value="3-OXOACYL-(ACYL-CARRIER-PROTEIN) SYNTHASE II FABF"/>
    <property type="match status" value="1"/>
</dbReference>
<dbReference type="InterPro" id="IPR014030">
    <property type="entry name" value="Ketoacyl_synth_N"/>
</dbReference>
<evidence type="ECO:0000256" key="4">
    <source>
        <dbReference type="RuleBase" id="RU003694"/>
    </source>
</evidence>
<dbReference type="SUPFAM" id="SSF53901">
    <property type="entry name" value="Thiolase-like"/>
    <property type="match status" value="2"/>
</dbReference>
<sequence>MRRVVVTGMGGVTAFGDGWGQVAGGLLAGRNAVRHMPEWQVYDGLNTLLGAPVDDFQLPEHYTRKRIRSMGRVSLMATRATELALEQAGLLGHSVLTNGETGIAYGSSTGSTGPVSEFATMLTEKHTNNITGTTYVQMMPHTTAVNAGLFFGLRGRVIPTSSACTSGSQAIGYAWEAIRHGYQTVMVAGGAEELCPSEAAVFDTLFATSQRNDAPETTPAPFDAGRDGLVIGEGAGTLILEELEHAQARGATIYAELVGFYTNCDAAHITQPQRETMQVCIEGALRVAGLTPADIGYINAHGTATDRGDVAESQATAAIFGNTTPISSLKSYFGHTLGACGSLEAWMSIEMMRAGWFAPTLNLRQPAEDCGDLDYIIGEPRQLDVKYIQSNNFAFGGINTSLIFRRWPS</sequence>
<dbReference type="EMBL" id="QESZ01000021">
    <property type="protein sequence ID" value="PWD71671.1"/>
    <property type="molecule type" value="Genomic_DNA"/>
</dbReference>